<proteinExistence type="predicted"/>
<keyword evidence="1" id="KW-0802">TPR repeat</keyword>
<dbReference type="SUPFAM" id="SSF48452">
    <property type="entry name" value="TPR-like"/>
    <property type="match status" value="1"/>
</dbReference>
<feature type="repeat" description="TPR" evidence="1">
    <location>
        <begin position="192"/>
        <end position="225"/>
    </location>
</feature>
<evidence type="ECO:0000256" key="1">
    <source>
        <dbReference type="PROSITE-ProRule" id="PRU00339"/>
    </source>
</evidence>
<feature type="chain" id="PRO_5046389067" description="Tetratricopeptide repeat-containing protein" evidence="2">
    <location>
        <begin position="21"/>
        <end position="241"/>
    </location>
</feature>
<evidence type="ECO:0000313" key="3">
    <source>
        <dbReference type="EMBL" id="MCV9385407.1"/>
    </source>
</evidence>
<evidence type="ECO:0000256" key="2">
    <source>
        <dbReference type="SAM" id="SignalP"/>
    </source>
</evidence>
<name>A0ABT3CP31_9BACT</name>
<reference evidence="3 4" key="1">
    <citation type="submission" date="2022-10" db="EMBL/GenBank/DDBJ databases">
        <title>Comparative genomics and taxonomic characterization of three novel marine species of genus Reichenbachiella exhibiting antioxidant and polysaccharide degradation activities.</title>
        <authorList>
            <person name="Muhammad N."/>
            <person name="Lee Y.-J."/>
            <person name="Ko J."/>
            <person name="Kim S.-G."/>
        </authorList>
    </citation>
    <scope>NUCLEOTIDE SEQUENCE [LARGE SCALE GENOMIC DNA]</scope>
    <source>
        <strain evidence="3 4">ABR2-5</strain>
    </source>
</reference>
<protein>
    <recommendedName>
        <fullName evidence="5">Tetratricopeptide repeat-containing protein</fullName>
    </recommendedName>
</protein>
<comment type="caution">
    <text evidence="3">The sequence shown here is derived from an EMBL/GenBank/DDBJ whole genome shotgun (WGS) entry which is preliminary data.</text>
</comment>
<dbReference type="InterPro" id="IPR019734">
    <property type="entry name" value="TPR_rpt"/>
</dbReference>
<dbReference type="InterPro" id="IPR011990">
    <property type="entry name" value="TPR-like_helical_dom_sf"/>
</dbReference>
<dbReference type="EMBL" id="JAOYOD010000001">
    <property type="protein sequence ID" value="MCV9385407.1"/>
    <property type="molecule type" value="Genomic_DNA"/>
</dbReference>
<evidence type="ECO:0008006" key="5">
    <source>
        <dbReference type="Google" id="ProtNLM"/>
    </source>
</evidence>
<feature type="signal peptide" evidence="2">
    <location>
        <begin position="1"/>
        <end position="20"/>
    </location>
</feature>
<dbReference type="SMART" id="SM00028">
    <property type="entry name" value="TPR"/>
    <property type="match status" value="3"/>
</dbReference>
<dbReference type="PROSITE" id="PS50005">
    <property type="entry name" value="TPR"/>
    <property type="match status" value="1"/>
</dbReference>
<keyword evidence="4" id="KW-1185">Reference proteome</keyword>
<keyword evidence="2" id="KW-0732">Signal</keyword>
<evidence type="ECO:0000313" key="4">
    <source>
        <dbReference type="Proteomes" id="UP001300692"/>
    </source>
</evidence>
<gene>
    <name evidence="3" type="ORF">N7U62_01970</name>
</gene>
<organism evidence="3 4">
    <name type="scientific">Reichenbachiella ulvae</name>
    <dbReference type="NCBI Taxonomy" id="2980104"/>
    <lineage>
        <taxon>Bacteria</taxon>
        <taxon>Pseudomonadati</taxon>
        <taxon>Bacteroidota</taxon>
        <taxon>Cytophagia</taxon>
        <taxon>Cytophagales</taxon>
        <taxon>Reichenbachiellaceae</taxon>
        <taxon>Reichenbachiella</taxon>
    </lineage>
</organism>
<dbReference type="RefSeq" id="WP_264136197.1">
    <property type="nucleotide sequence ID" value="NZ_JAOYOD010000001.1"/>
</dbReference>
<accession>A0ABT3CP31</accession>
<dbReference type="Gene3D" id="1.25.40.10">
    <property type="entry name" value="Tetratricopeptide repeat domain"/>
    <property type="match status" value="2"/>
</dbReference>
<dbReference type="Pfam" id="PF13181">
    <property type="entry name" value="TPR_8"/>
    <property type="match status" value="1"/>
</dbReference>
<dbReference type="Proteomes" id="UP001300692">
    <property type="component" value="Unassembled WGS sequence"/>
</dbReference>
<sequence length="241" mass="27196">MMKKIIAIAAFVFSSALGFAQEQSTPQPDSMSYGQMQLNKYYSIYQLANQFNDPAVSRMALYEMLMYTGNQPAILDSLAIAYYSMNQFPSAALVAQENLKINPDNQTALEIAAVSFQNLGVYAKALDNYETLFLKNNNTNTLYQMAFLQFQLKRLKEAKTSVELLLQRKDVDEIQLQFNKADKTAQQVPMRAAVLNLQGLIAKQNGDKQKAQELFMEALNVSPGFELVQMNLRDLKKEASE</sequence>